<comment type="catalytic activity">
    <reaction evidence="4">
        <text>a 2'-deoxycytidine in DNA + S-adenosyl-L-methionine = a 5-methyl-2'-deoxycytidine in DNA + S-adenosyl-L-homocysteine + H(+)</text>
        <dbReference type="Rhea" id="RHEA:13681"/>
        <dbReference type="Rhea" id="RHEA-COMP:11369"/>
        <dbReference type="Rhea" id="RHEA-COMP:11370"/>
        <dbReference type="ChEBI" id="CHEBI:15378"/>
        <dbReference type="ChEBI" id="CHEBI:57856"/>
        <dbReference type="ChEBI" id="CHEBI:59789"/>
        <dbReference type="ChEBI" id="CHEBI:85452"/>
        <dbReference type="ChEBI" id="CHEBI:85454"/>
        <dbReference type="EC" id="2.1.1.37"/>
    </reaction>
</comment>
<evidence type="ECO:0000256" key="4">
    <source>
        <dbReference type="ARBA" id="ARBA00047422"/>
    </source>
</evidence>
<name>A0ABY3EJ46_9BURK</name>
<comment type="similarity">
    <text evidence="5">Belongs to the class I-like SAM-binding methyltransferase superfamily. C5-methyltransferase family.</text>
</comment>
<dbReference type="EMBL" id="VCIZ01000012">
    <property type="protein sequence ID" value="TSP10972.1"/>
    <property type="molecule type" value="Genomic_DNA"/>
</dbReference>
<keyword evidence="5" id="KW-0949">S-adenosyl-L-methionine</keyword>
<reference evidence="7 8" key="1">
    <citation type="submission" date="2019-05" db="EMBL/GenBank/DDBJ databases">
        <title>Whole genome sequence analysis of Cupriavidus campinensis S14E4C strain.</title>
        <authorList>
            <person name="Abbaszade G."/>
            <person name="Szabo A."/>
            <person name="Toumi M."/>
            <person name="Toth E."/>
        </authorList>
    </citation>
    <scope>NUCLEOTIDE SEQUENCE [LARGE SCALE GENOMIC DNA]</scope>
    <source>
        <strain evidence="7 8">S14E4C</strain>
    </source>
</reference>
<gene>
    <name evidence="7" type="ORF">FGG12_19095</name>
</gene>
<comment type="caution">
    <text evidence="7">The sequence shown here is derived from an EMBL/GenBank/DDBJ whole genome shotgun (WGS) entry which is preliminary data.</text>
</comment>
<dbReference type="GO" id="GO:0032259">
    <property type="term" value="P:methylation"/>
    <property type="evidence" value="ECO:0007669"/>
    <property type="project" value="UniProtKB-KW"/>
</dbReference>
<evidence type="ECO:0000256" key="2">
    <source>
        <dbReference type="ARBA" id="ARBA00022679"/>
    </source>
</evidence>
<keyword evidence="8" id="KW-1185">Reference proteome</keyword>
<dbReference type="Proteomes" id="UP000318943">
    <property type="component" value="Unassembled WGS sequence"/>
</dbReference>
<dbReference type="PROSITE" id="PS51679">
    <property type="entry name" value="SAM_MT_C5"/>
    <property type="match status" value="1"/>
</dbReference>
<feature type="active site" evidence="5">
    <location>
        <position position="211"/>
    </location>
</feature>
<protein>
    <submittedName>
        <fullName evidence="7">DNA cytosine methyltransferase</fullName>
    </submittedName>
</protein>
<proteinExistence type="inferred from homology"/>
<accession>A0ABY3EJ46</accession>
<evidence type="ECO:0000313" key="7">
    <source>
        <dbReference type="EMBL" id="TSP10972.1"/>
    </source>
</evidence>
<dbReference type="Gene3D" id="3.40.50.150">
    <property type="entry name" value="Vaccinia Virus protein VP39"/>
    <property type="match status" value="1"/>
</dbReference>
<dbReference type="InterPro" id="IPR029063">
    <property type="entry name" value="SAM-dependent_MTases_sf"/>
</dbReference>
<evidence type="ECO:0000256" key="1">
    <source>
        <dbReference type="ARBA" id="ARBA00022603"/>
    </source>
</evidence>
<evidence type="ECO:0000259" key="6">
    <source>
        <dbReference type="Pfam" id="PF18790"/>
    </source>
</evidence>
<feature type="domain" description="KfrB" evidence="6">
    <location>
        <begin position="497"/>
        <end position="550"/>
    </location>
</feature>
<keyword evidence="1 5" id="KW-0489">Methyltransferase</keyword>
<evidence type="ECO:0000256" key="5">
    <source>
        <dbReference type="PROSITE-ProRule" id="PRU01016"/>
    </source>
</evidence>
<keyword evidence="3" id="KW-0680">Restriction system</keyword>
<dbReference type="RefSeq" id="WP_144200114.1">
    <property type="nucleotide sequence ID" value="NZ_CAJPVH010000008.1"/>
</dbReference>
<dbReference type="Pfam" id="PF18790">
    <property type="entry name" value="KfrB"/>
    <property type="match status" value="1"/>
</dbReference>
<organism evidence="7 8">
    <name type="scientific">Cupriavidus campinensis</name>
    <dbReference type="NCBI Taxonomy" id="151783"/>
    <lineage>
        <taxon>Bacteria</taxon>
        <taxon>Pseudomonadati</taxon>
        <taxon>Pseudomonadota</taxon>
        <taxon>Betaproteobacteria</taxon>
        <taxon>Burkholderiales</taxon>
        <taxon>Burkholderiaceae</taxon>
        <taxon>Cupriavidus</taxon>
    </lineage>
</organism>
<evidence type="ECO:0000313" key="8">
    <source>
        <dbReference type="Proteomes" id="UP000318943"/>
    </source>
</evidence>
<keyword evidence="2 5" id="KW-0808">Transferase</keyword>
<dbReference type="InterPro" id="IPR040782">
    <property type="entry name" value="KfrB"/>
</dbReference>
<dbReference type="InterPro" id="IPR001525">
    <property type="entry name" value="C5_MeTfrase"/>
</dbReference>
<dbReference type="GO" id="GO:0008168">
    <property type="term" value="F:methyltransferase activity"/>
    <property type="evidence" value="ECO:0007669"/>
    <property type="project" value="UniProtKB-KW"/>
</dbReference>
<sequence length="562" mass="60926">MLDGYFVKKIGNHRGAPRVWLEGLQALRAGFEPGQRYDVSVQGKTVVLQLSPDGTRIVSSKKIGEQANPIIDLNSRELLAVFDGMSAIRVAVKEGEIYLVPLASELKKQERYQRLRSKLESGEALGIGSLSHGGGILSHAVHEGLKAASIDAVLKFANEIRPELIEHAAVHNDAWSAETIPFAAPMQELAFDDRGLAQIPKVEIMEMGLPCSGASKSGLAKRGHGIAEAHPEVGHLVVASLMILNKAAPAIVLYENVPGYATTASAAILRNQLRDLGYVTQERILNGAEWGALENRDRWCMVAVTEGIEFGFDQLQPPAKKPRQLGDVLEPIALDDSRWKPMSYLVEKQEKDLAAGKGFKMQVYDGTAESVGTIGKGYAKIRSTEPKLQHPERPELMRQLTPAEHAAVKQVPAHLVDGLSETIAHEVLGQGIVYEPFKDVAHHIGNAINRFGNRPEVEIEGRRPLEIASGLDLPESTTEIASEVVATLRRPEPARGRYAGQIVAAAGDVLIQDVGKNEGVVHLASAFEKKPKLGQTVTVQYSQGKAQVSEAPARKQQLALGL</sequence>
<dbReference type="SUPFAM" id="SSF53335">
    <property type="entry name" value="S-adenosyl-L-methionine-dependent methyltransferases"/>
    <property type="match status" value="1"/>
</dbReference>
<dbReference type="Pfam" id="PF00145">
    <property type="entry name" value="DNA_methylase"/>
    <property type="match status" value="1"/>
</dbReference>
<evidence type="ECO:0000256" key="3">
    <source>
        <dbReference type="ARBA" id="ARBA00022747"/>
    </source>
</evidence>